<dbReference type="PANTHER" id="PTHR30158">
    <property type="entry name" value="ACRA/E-RELATED COMPONENT OF DRUG EFFLUX TRANSPORTER"/>
    <property type="match status" value="1"/>
</dbReference>
<name>A0A848GA06_9RHOO</name>
<proteinExistence type="inferred from homology"/>
<dbReference type="Gene3D" id="2.40.30.170">
    <property type="match status" value="1"/>
</dbReference>
<gene>
    <name evidence="7" type="ORF">HHL15_18075</name>
</gene>
<comment type="caution">
    <text evidence="7">The sequence shown here is derived from an EMBL/GenBank/DDBJ whole genome shotgun (WGS) entry which is preliminary data.</text>
</comment>
<feature type="domain" description="Multidrug resistance protein MdtA-like barrel-sandwich hybrid" evidence="4">
    <location>
        <begin position="82"/>
        <end position="216"/>
    </location>
</feature>
<dbReference type="Pfam" id="PF25944">
    <property type="entry name" value="Beta-barrel_RND"/>
    <property type="match status" value="1"/>
</dbReference>
<dbReference type="Gene3D" id="2.40.420.20">
    <property type="match status" value="1"/>
</dbReference>
<dbReference type="InterPro" id="IPR058624">
    <property type="entry name" value="MdtA-like_HH"/>
</dbReference>
<evidence type="ECO:0000259" key="4">
    <source>
        <dbReference type="Pfam" id="PF25917"/>
    </source>
</evidence>
<evidence type="ECO:0000259" key="5">
    <source>
        <dbReference type="Pfam" id="PF25944"/>
    </source>
</evidence>
<evidence type="ECO:0000256" key="2">
    <source>
        <dbReference type="ARBA" id="ARBA00009477"/>
    </source>
</evidence>
<dbReference type="Pfam" id="PF25876">
    <property type="entry name" value="HH_MFP_RND"/>
    <property type="match status" value="1"/>
</dbReference>
<dbReference type="RefSeq" id="WP_169147204.1">
    <property type="nucleotide sequence ID" value="NZ_JABBGA010000017.1"/>
</dbReference>
<evidence type="ECO:0000259" key="3">
    <source>
        <dbReference type="Pfam" id="PF25876"/>
    </source>
</evidence>
<evidence type="ECO:0000256" key="1">
    <source>
        <dbReference type="ARBA" id="ARBA00004196"/>
    </source>
</evidence>
<evidence type="ECO:0000313" key="7">
    <source>
        <dbReference type="EMBL" id="NML27666.1"/>
    </source>
</evidence>
<protein>
    <submittedName>
        <fullName evidence="7">Efflux RND transporter periplasmic adaptor subunit</fullName>
    </submittedName>
</protein>
<dbReference type="Pfam" id="PF25967">
    <property type="entry name" value="RND-MFP_C"/>
    <property type="match status" value="1"/>
</dbReference>
<dbReference type="InterPro" id="IPR058625">
    <property type="entry name" value="MdtA-like_BSH"/>
</dbReference>
<accession>A0A848GA06</accession>
<dbReference type="Gene3D" id="1.10.287.470">
    <property type="entry name" value="Helix hairpin bin"/>
    <property type="match status" value="1"/>
</dbReference>
<dbReference type="Proteomes" id="UP000580043">
    <property type="component" value="Unassembled WGS sequence"/>
</dbReference>
<dbReference type="EMBL" id="JABBGA010000017">
    <property type="protein sequence ID" value="NML27666.1"/>
    <property type="molecule type" value="Genomic_DNA"/>
</dbReference>
<dbReference type="AlphaFoldDB" id="A0A848GA06"/>
<evidence type="ECO:0000313" key="8">
    <source>
        <dbReference type="Proteomes" id="UP000580043"/>
    </source>
</evidence>
<reference evidence="7 8" key="1">
    <citation type="submission" date="2020-04" db="EMBL/GenBank/DDBJ databases">
        <title>Zoogloea sp. G-4-1-14 isolated from soil.</title>
        <authorList>
            <person name="Dahal R.H."/>
        </authorList>
    </citation>
    <scope>NUCLEOTIDE SEQUENCE [LARGE SCALE GENOMIC DNA]</scope>
    <source>
        <strain evidence="7 8">G-4-1-14</strain>
    </source>
</reference>
<dbReference type="InterPro" id="IPR058627">
    <property type="entry name" value="MdtA-like_C"/>
</dbReference>
<dbReference type="GO" id="GO:0046677">
    <property type="term" value="P:response to antibiotic"/>
    <property type="evidence" value="ECO:0007669"/>
    <property type="project" value="TreeGrafter"/>
</dbReference>
<feature type="domain" description="Multidrug resistance protein MdtA-like C-terminal permuted SH3" evidence="6">
    <location>
        <begin position="318"/>
        <end position="378"/>
    </location>
</feature>
<dbReference type="Gene3D" id="2.40.50.100">
    <property type="match status" value="1"/>
</dbReference>
<comment type="similarity">
    <text evidence="2">Belongs to the membrane fusion protein (MFP) (TC 8.A.1) family.</text>
</comment>
<dbReference type="InterPro" id="IPR006143">
    <property type="entry name" value="RND_pump_MFP"/>
</dbReference>
<dbReference type="SUPFAM" id="SSF111369">
    <property type="entry name" value="HlyD-like secretion proteins"/>
    <property type="match status" value="1"/>
</dbReference>
<dbReference type="GO" id="GO:0005886">
    <property type="term" value="C:plasma membrane"/>
    <property type="evidence" value="ECO:0007669"/>
    <property type="project" value="TreeGrafter"/>
</dbReference>
<dbReference type="GO" id="GO:0022857">
    <property type="term" value="F:transmembrane transporter activity"/>
    <property type="evidence" value="ECO:0007669"/>
    <property type="project" value="InterPro"/>
</dbReference>
<keyword evidence="8" id="KW-1185">Reference proteome</keyword>
<dbReference type="FunFam" id="2.40.420.20:FF:000001">
    <property type="entry name" value="Efflux RND transporter periplasmic adaptor subunit"/>
    <property type="match status" value="1"/>
</dbReference>
<dbReference type="PANTHER" id="PTHR30158:SF10">
    <property type="entry name" value="CATION EFFLUX PUMP"/>
    <property type="match status" value="1"/>
</dbReference>
<comment type="subcellular location">
    <subcellularLocation>
        <location evidence="1">Cell envelope</location>
    </subcellularLocation>
</comment>
<dbReference type="NCBIfam" id="TIGR01730">
    <property type="entry name" value="RND_mfp"/>
    <property type="match status" value="1"/>
</dbReference>
<dbReference type="Pfam" id="PF25917">
    <property type="entry name" value="BSH_RND"/>
    <property type="match status" value="1"/>
</dbReference>
<sequence>MHTPDFTPTTKSPPRSHRRTLIAAALAGFVITGSGIAAYTARAEAPAAAAAPEAAQVDTAQVIHRSVTEWQDFSGRLEAVDRVEIRPQVSGILTEVHFKDGSAVRKGDVLFTIDPRPFAAEVARAEAQLAAAESRTAYTASDLARAERLIADNAVSRRDFEEKQNAARDAAAGVQAARAALRVARLNLEYTTIKAPIAGRMSRAEVTVGNLVNANSGPALTTLVSADRIYAAFDVDEQTFLKSVNPARTARGTTLPVHLGLADQDGHPFEGHIHSVDNRLDTHSGTIRVRAVFENPDGRLVPGLYARVRLGGGTPREAVLIDDRAIGIDQDKRFVLVVTPDNRSAYREVHLGSLQDGLRVVEKGLAPGERIVVNGLQRVRPGDPVSPRPVAMEGSAPVAAVALPRADKTQI</sequence>
<feature type="domain" description="Multidrug resistance protein MdtA-like beta-barrel" evidence="5">
    <location>
        <begin position="230"/>
        <end position="310"/>
    </location>
</feature>
<evidence type="ECO:0000259" key="6">
    <source>
        <dbReference type="Pfam" id="PF25967"/>
    </source>
</evidence>
<feature type="domain" description="Multidrug resistance protein MdtA-like alpha-helical hairpin" evidence="3">
    <location>
        <begin position="122"/>
        <end position="191"/>
    </location>
</feature>
<organism evidence="7 8">
    <name type="scientific">Zoogloea dura</name>
    <dbReference type="NCBI Taxonomy" id="2728840"/>
    <lineage>
        <taxon>Bacteria</taxon>
        <taxon>Pseudomonadati</taxon>
        <taxon>Pseudomonadota</taxon>
        <taxon>Betaproteobacteria</taxon>
        <taxon>Rhodocyclales</taxon>
        <taxon>Zoogloeaceae</taxon>
        <taxon>Zoogloea</taxon>
    </lineage>
</organism>
<dbReference type="InterPro" id="IPR058626">
    <property type="entry name" value="MdtA-like_b-barrel"/>
</dbReference>
<dbReference type="GO" id="GO:0030313">
    <property type="term" value="C:cell envelope"/>
    <property type="evidence" value="ECO:0007669"/>
    <property type="project" value="UniProtKB-SubCell"/>
</dbReference>